<feature type="signal peptide" evidence="2">
    <location>
        <begin position="1"/>
        <end position="23"/>
    </location>
</feature>
<dbReference type="EMBL" id="FR695874">
    <property type="protein sequence ID" value="CBX30293.1"/>
    <property type="molecule type" value="Genomic_DNA"/>
</dbReference>
<evidence type="ECO:0000256" key="2">
    <source>
        <dbReference type="SAM" id="SignalP"/>
    </source>
</evidence>
<dbReference type="AlphaFoldDB" id="E1YI24"/>
<reference evidence="3" key="1">
    <citation type="journal article" date="2011" name="Environ. Microbiol.">
        <title>Genomic insights into the metabolic potential of the polycyclic aromatic hydrocarbon degrading sulfate-reducing Deltaproteobacterium N47.</title>
        <authorList>
            <person name="Bergmann F."/>
            <person name="Selesi D."/>
            <person name="Weinmaier T."/>
            <person name="Tischler P."/>
            <person name="Rattei T."/>
            <person name="Meckenstock R.U."/>
        </authorList>
    </citation>
    <scope>NUCLEOTIDE SEQUENCE</scope>
</reference>
<keyword evidence="1" id="KW-0472">Membrane</keyword>
<keyword evidence="2" id="KW-0732">Signal</keyword>
<protein>
    <recommendedName>
        <fullName evidence="4">PEP-CTERM protein-sorting domain-containing protein</fullName>
    </recommendedName>
</protein>
<name>E1YI24_9BACT</name>
<proteinExistence type="predicted"/>
<feature type="transmembrane region" description="Helical" evidence="1">
    <location>
        <begin position="162"/>
        <end position="179"/>
    </location>
</feature>
<accession>E1YI24</accession>
<evidence type="ECO:0000256" key="1">
    <source>
        <dbReference type="SAM" id="Phobius"/>
    </source>
</evidence>
<evidence type="ECO:0000313" key="3">
    <source>
        <dbReference type="EMBL" id="CBX30293.1"/>
    </source>
</evidence>
<gene>
    <name evidence="3" type="ORF">N47_D31020</name>
</gene>
<keyword evidence="1" id="KW-1133">Transmembrane helix</keyword>
<sequence length="187" mass="20494">MKRISICLLTCFTFLLWANVLLANPLNLSTFTADVGVSESGGIVNFTEDINSYGIYFYNDNFFVDPNATALTFDYLLELGPDNEDYLIVQIDSIYEFEIGDWNSSDVDTQILSGTGSIDMTPFQGSYISLAFGLEANDWYADTIATVSNIDLQIASIPVPETGSIILLGIGIAGLFGIGRRKILKNL</sequence>
<feature type="chain" id="PRO_5003154949" description="PEP-CTERM protein-sorting domain-containing protein" evidence="2">
    <location>
        <begin position="24"/>
        <end position="187"/>
    </location>
</feature>
<organism evidence="3">
    <name type="scientific">uncultured Desulfobacterium sp</name>
    <dbReference type="NCBI Taxonomy" id="201089"/>
    <lineage>
        <taxon>Bacteria</taxon>
        <taxon>Pseudomonadati</taxon>
        <taxon>Thermodesulfobacteriota</taxon>
        <taxon>Desulfobacteria</taxon>
        <taxon>Desulfobacterales</taxon>
        <taxon>Desulfobacteriaceae</taxon>
        <taxon>Desulfobacterium</taxon>
        <taxon>environmental samples</taxon>
    </lineage>
</organism>
<keyword evidence="1" id="KW-0812">Transmembrane</keyword>
<evidence type="ECO:0008006" key="4">
    <source>
        <dbReference type="Google" id="ProtNLM"/>
    </source>
</evidence>